<sequence length="169" mass="18782">MNSYPKVILTTGNNKGRKCAAEVLNRVIPYDENARVEEEVRNVISVYSKLDPLTLYGLLRSAPPSSAFKIFPLMTTTGADAKEAIKEGIITLENKKIQKFYVECYKRGGEINCRELEIGIGMGMRGKGTVNYTDPDSVLFINVMRNFIGLSVLKKGQEKLSASTLKLNI</sequence>
<dbReference type="SMART" id="SM00981">
    <property type="entry name" value="THUMP"/>
    <property type="match status" value="1"/>
</dbReference>
<reference evidence="4 5" key="2">
    <citation type="journal article" date="2020" name="Int. J. Syst. Evol. Microbiol.">
        <title>Sulfuracidifex tepidarius gen. nov., sp. nov. and transfer of Sulfolobus metallicus Huber and Stetter 1992 to the genus Sulfuracidifex as Sulfuracidifex metallicus comb. nov.</title>
        <authorList>
            <person name="Itoh T."/>
            <person name="Miura T."/>
            <person name="Sakai H.D."/>
            <person name="Kato S."/>
            <person name="Ohkuma M."/>
            <person name="Takashina T."/>
        </authorList>
    </citation>
    <scope>NUCLEOTIDE SEQUENCE</scope>
    <source>
        <strain evidence="3 5">IC-006</strain>
        <strain evidence="4">IC-007</strain>
    </source>
</reference>
<dbReference type="SUPFAM" id="SSF143437">
    <property type="entry name" value="THUMP domain-like"/>
    <property type="match status" value="1"/>
</dbReference>
<reference evidence="6" key="1">
    <citation type="submission" date="2018-09" db="EMBL/GenBank/DDBJ databases">
        <title>Complete Genome Sequencing of Sulfolobus sp. JCM 16834.</title>
        <authorList>
            <person name="Kato S."/>
            <person name="Itoh T."/>
            <person name="Ohkuma M."/>
        </authorList>
    </citation>
    <scope>NUCLEOTIDE SEQUENCE [LARGE SCALE GENOMIC DNA]</scope>
    <source>
        <strain evidence="6">IC-007</strain>
    </source>
</reference>
<dbReference type="PROSITE" id="PS51165">
    <property type="entry name" value="THUMP"/>
    <property type="match status" value="1"/>
</dbReference>
<dbReference type="Proteomes" id="UP000322983">
    <property type="component" value="Chromosome"/>
</dbReference>
<dbReference type="RefSeq" id="WP_054845618.1">
    <property type="nucleotide sequence ID" value="NZ_AP018929.1"/>
</dbReference>
<dbReference type="EMBL" id="AP018930">
    <property type="protein sequence ID" value="BBG26711.1"/>
    <property type="molecule type" value="Genomic_DNA"/>
</dbReference>
<accession>A0A510E2H6</accession>
<dbReference type="GO" id="GO:0003723">
    <property type="term" value="F:RNA binding"/>
    <property type="evidence" value="ECO:0007669"/>
    <property type="project" value="UniProtKB-UniRule"/>
</dbReference>
<gene>
    <name evidence="3" type="ORF">IC006_1254</name>
    <name evidence="4" type="ORF">IC007_1229</name>
</gene>
<evidence type="ECO:0000259" key="2">
    <source>
        <dbReference type="PROSITE" id="PS51165"/>
    </source>
</evidence>
<evidence type="ECO:0000313" key="5">
    <source>
        <dbReference type="Proteomes" id="UP000322983"/>
    </source>
</evidence>
<keyword evidence="5" id="KW-1185">Reference proteome</keyword>
<dbReference type="AlphaFoldDB" id="A0A510E2H6"/>
<feature type="domain" description="THUMP" evidence="2">
    <location>
        <begin position="53"/>
        <end position="154"/>
    </location>
</feature>
<dbReference type="EMBL" id="AP018929">
    <property type="protein sequence ID" value="BBG23956.1"/>
    <property type="molecule type" value="Genomic_DNA"/>
</dbReference>
<name>A0A510E2H6_9CREN</name>
<protein>
    <recommendedName>
        <fullName evidence="2">THUMP domain-containing protein</fullName>
    </recommendedName>
</protein>
<dbReference type="STRING" id="1294262.GCA_001316085_01218"/>
<accession>A0A510DUQ5</accession>
<dbReference type="GeneID" id="41717572"/>
<dbReference type="KEGG" id="step:IC006_1254"/>
<evidence type="ECO:0000313" key="4">
    <source>
        <dbReference type="EMBL" id="BBG26711.1"/>
    </source>
</evidence>
<dbReference type="OrthoDB" id="34466at2157"/>
<evidence type="ECO:0000256" key="1">
    <source>
        <dbReference type="PROSITE-ProRule" id="PRU00529"/>
    </source>
</evidence>
<organism evidence="4 6">
    <name type="scientific">Sulfuracidifex tepidarius</name>
    <dbReference type="NCBI Taxonomy" id="1294262"/>
    <lineage>
        <taxon>Archaea</taxon>
        <taxon>Thermoproteota</taxon>
        <taxon>Thermoprotei</taxon>
        <taxon>Sulfolobales</taxon>
        <taxon>Sulfolobaceae</taxon>
        <taxon>Sulfuracidifex</taxon>
    </lineage>
</organism>
<evidence type="ECO:0000313" key="3">
    <source>
        <dbReference type="EMBL" id="BBG23956.1"/>
    </source>
</evidence>
<proteinExistence type="predicted"/>
<evidence type="ECO:0000313" key="6">
    <source>
        <dbReference type="Proteomes" id="UP000325030"/>
    </source>
</evidence>
<dbReference type="InterPro" id="IPR040183">
    <property type="entry name" value="THUMPD1-like"/>
</dbReference>
<dbReference type="Proteomes" id="UP000325030">
    <property type="component" value="Chromosome"/>
</dbReference>
<keyword evidence="1" id="KW-0694">RNA-binding</keyword>
<dbReference type="CDD" id="cd11717">
    <property type="entry name" value="THUMP_THUMPD1_like"/>
    <property type="match status" value="1"/>
</dbReference>
<dbReference type="GO" id="GO:0006400">
    <property type="term" value="P:tRNA modification"/>
    <property type="evidence" value="ECO:0007669"/>
    <property type="project" value="InterPro"/>
</dbReference>
<dbReference type="InterPro" id="IPR004114">
    <property type="entry name" value="THUMP_dom"/>
</dbReference>